<dbReference type="PROSITE" id="PS50802">
    <property type="entry name" value="OTU"/>
    <property type="match status" value="1"/>
</dbReference>
<dbReference type="PANTHER" id="PTHR12419:SF111">
    <property type="entry name" value="OVARIAN TUMOR DOMAIN-CONTAINING DEUBIQUITINATING ENZYME 9"/>
    <property type="match status" value="1"/>
</dbReference>
<dbReference type="Gene3D" id="3.90.70.80">
    <property type="match status" value="1"/>
</dbReference>
<keyword evidence="5" id="KW-0378">Hydrolase</keyword>
<evidence type="ECO:0000313" key="8">
    <source>
        <dbReference type="EMBL" id="KAF0917956.1"/>
    </source>
</evidence>
<organism evidence="8 9">
    <name type="scientific">Oryza meyeriana var. granulata</name>
    <dbReference type="NCBI Taxonomy" id="110450"/>
    <lineage>
        <taxon>Eukaryota</taxon>
        <taxon>Viridiplantae</taxon>
        <taxon>Streptophyta</taxon>
        <taxon>Embryophyta</taxon>
        <taxon>Tracheophyta</taxon>
        <taxon>Spermatophyta</taxon>
        <taxon>Magnoliopsida</taxon>
        <taxon>Liliopsida</taxon>
        <taxon>Poales</taxon>
        <taxon>Poaceae</taxon>
        <taxon>BOP clade</taxon>
        <taxon>Oryzoideae</taxon>
        <taxon>Oryzeae</taxon>
        <taxon>Oryzinae</taxon>
        <taxon>Oryza</taxon>
        <taxon>Oryza meyeriana</taxon>
    </lineage>
</organism>
<evidence type="ECO:0000256" key="5">
    <source>
        <dbReference type="ARBA" id="ARBA00022801"/>
    </source>
</evidence>
<keyword evidence="9" id="KW-1185">Reference proteome</keyword>
<dbReference type="Proteomes" id="UP000479710">
    <property type="component" value="Unassembled WGS sequence"/>
</dbReference>
<dbReference type="GO" id="GO:0016579">
    <property type="term" value="P:protein deubiquitination"/>
    <property type="evidence" value="ECO:0007669"/>
    <property type="project" value="TreeGrafter"/>
</dbReference>
<evidence type="ECO:0000259" key="7">
    <source>
        <dbReference type="PROSITE" id="PS50802"/>
    </source>
</evidence>
<feature type="region of interest" description="Disordered" evidence="6">
    <location>
        <begin position="79"/>
        <end position="115"/>
    </location>
</feature>
<dbReference type="EC" id="3.4.19.12" evidence="3"/>
<keyword evidence="4" id="KW-0833">Ubl conjugation pathway</keyword>
<feature type="domain" description="OTU" evidence="7">
    <location>
        <begin position="179"/>
        <end position="303"/>
    </location>
</feature>
<evidence type="ECO:0000256" key="1">
    <source>
        <dbReference type="ARBA" id="ARBA00000707"/>
    </source>
</evidence>
<dbReference type="PANTHER" id="PTHR12419">
    <property type="entry name" value="OTU DOMAIN CONTAINING PROTEIN"/>
    <property type="match status" value="1"/>
</dbReference>
<dbReference type="FunFam" id="3.90.70.80:FF:000001">
    <property type="entry name" value="OTU domain-containing protein"/>
    <property type="match status" value="1"/>
</dbReference>
<dbReference type="InterPro" id="IPR050704">
    <property type="entry name" value="Peptidase_C85-like"/>
</dbReference>
<comment type="caution">
    <text evidence="8">The sequence shown here is derived from an EMBL/GenBank/DDBJ whole genome shotgun (WGS) entry which is preliminary data.</text>
</comment>
<sequence length="319" mass="36247">MVVFDQDPDVLRWNLHLLLPPAAALHYQRSTNDDAVDNDEMIAHALQEELSHVAFAEASGASHASSSCVLTQRWSIVHLPSPSPSSPPLKEEDDDDAAPAESREPFSSCSSPGDNAHDGQECLIELFDDFSALDGQVGKRLNDMIPVPHVPKTNGEIPSVDEAFSDHQRLLDRLVLYDLAELKVKGDGNCQFRALSDQFYRTTEHHRFVRQQIVKQLESYPEIYAGYVPMDYREYLKKMVKNGEWGDHVTLQAAADSYGVKIFILTSFRDTCYIEILPVVQKSERVICLSFWAEVHYNSIYPEGELPALENKKKRWWHF</sequence>
<dbReference type="EMBL" id="SPHZ02000005">
    <property type="protein sequence ID" value="KAF0917956.1"/>
    <property type="molecule type" value="Genomic_DNA"/>
</dbReference>
<dbReference type="InterPro" id="IPR038765">
    <property type="entry name" value="Papain-like_cys_pep_sf"/>
</dbReference>
<name>A0A6G1E042_9ORYZ</name>
<reference evidence="8 9" key="1">
    <citation type="submission" date="2019-11" db="EMBL/GenBank/DDBJ databases">
        <title>Whole genome sequence of Oryza granulata.</title>
        <authorList>
            <person name="Li W."/>
        </authorList>
    </citation>
    <scope>NUCLEOTIDE SEQUENCE [LARGE SCALE GENOMIC DNA]</scope>
    <source>
        <strain evidence="9">cv. Menghai</strain>
        <tissue evidence="8">Leaf</tissue>
    </source>
</reference>
<comment type="catalytic activity">
    <reaction evidence="1">
        <text>Thiol-dependent hydrolysis of ester, thioester, amide, peptide and isopeptide bonds formed by the C-terminal Gly of ubiquitin (a 76-residue protein attached to proteins as an intracellular targeting signal).</text>
        <dbReference type="EC" id="3.4.19.12"/>
    </reaction>
</comment>
<dbReference type="CDD" id="cd22751">
    <property type="entry name" value="OTU_plant_OTU9-like"/>
    <property type="match status" value="1"/>
</dbReference>
<dbReference type="AlphaFoldDB" id="A0A6G1E042"/>
<dbReference type="OrthoDB" id="415023at2759"/>
<comment type="similarity">
    <text evidence="2">Belongs to the peptidase C85 family.</text>
</comment>
<dbReference type="SUPFAM" id="SSF54001">
    <property type="entry name" value="Cysteine proteinases"/>
    <property type="match status" value="1"/>
</dbReference>
<gene>
    <name evidence="8" type="ORF">E2562_021672</name>
</gene>
<evidence type="ECO:0000256" key="3">
    <source>
        <dbReference type="ARBA" id="ARBA00012759"/>
    </source>
</evidence>
<dbReference type="Pfam" id="PF02338">
    <property type="entry name" value="OTU"/>
    <property type="match status" value="1"/>
</dbReference>
<evidence type="ECO:0000256" key="2">
    <source>
        <dbReference type="ARBA" id="ARBA00010407"/>
    </source>
</evidence>
<evidence type="ECO:0000256" key="6">
    <source>
        <dbReference type="SAM" id="MobiDB-lite"/>
    </source>
</evidence>
<accession>A0A6G1E042</accession>
<proteinExistence type="inferred from homology"/>
<evidence type="ECO:0000256" key="4">
    <source>
        <dbReference type="ARBA" id="ARBA00022786"/>
    </source>
</evidence>
<protein>
    <recommendedName>
        <fullName evidence="3">ubiquitinyl hydrolase 1</fullName>
        <ecNumber evidence="3">3.4.19.12</ecNumber>
    </recommendedName>
</protein>
<dbReference type="InterPro" id="IPR003323">
    <property type="entry name" value="OTU_dom"/>
</dbReference>
<dbReference type="GO" id="GO:0004843">
    <property type="term" value="F:cysteine-type deubiquitinase activity"/>
    <property type="evidence" value="ECO:0007669"/>
    <property type="project" value="UniProtKB-EC"/>
</dbReference>
<evidence type="ECO:0000313" key="9">
    <source>
        <dbReference type="Proteomes" id="UP000479710"/>
    </source>
</evidence>